<keyword evidence="2" id="KW-1185">Reference proteome</keyword>
<reference evidence="2" key="1">
    <citation type="journal article" date="2023" name="G3 (Bethesda)">
        <title>Genome assembly and association tests identify interacting loci associated with vigor, precocity, and sex in interspecific pistachio rootstocks.</title>
        <authorList>
            <person name="Palmer W."/>
            <person name="Jacygrad E."/>
            <person name="Sagayaradj S."/>
            <person name="Cavanaugh K."/>
            <person name="Han R."/>
            <person name="Bertier L."/>
            <person name="Beede B."/>
            <person name="Kafkas S."/>
            <person name="Golino D."/>
            <person name="Preece J."/>
            <person name="Michelmore R."/>
        </authorList>
    </citation>
    <scope>NUCLEOTIDE SEQUENCE [LARGE SCALE GENOMIC DNA]</scope>
</reference>
<evidence type="ECO:0000313" key="1">
    <source>
        <dbReference type="EMBL" id="KAJ0096929.1"/>
    </source>
</evidence>
<proteinExistence type="predicted"/>
<evidence type="ECO:0000313" key="2">
    <source>
        <dbReference type="Proteomes" id="UP001164250"/>
    </source>
</evidence>
<comment type="caution">
    <text evidence="1">The sequence shown here is derived from an EMBL/GenBank/DDBJ whole genome shotgun (WGS) entry which is preliminary data.</text>
</comment>
<sequence>MSSDFSIAQFRYLERLLLVHGHWCYIRIAIMVKLSS</sequence>
<name>A0ACC1BDA7_9ROSI</name>
<dbReference type="Proteomes" id="UP001164250">
    <property type="component" value="Chromosome 5"/>
</dbReference>
<accession>A0ACC1BDA7</accession>
<dbReference type="EMBL" id="CM047901">
    <property type="protein sequence ID" value="KAJ0096929.1"/>
    <property type="molecule type" value="Genomic_DNA"/>
</dbReference>
<gene>
    <name evidence="1" type="ORF">Patl1_27651</name>
</gene>
<organism evidence="1 2">
    <name type="scientific">Pistacia atlantica</name>
    <dbReference type="NCBI Taxonomy" id="434234"/>
    <lineage>
        <taxon>Eukaryota</taxon>
        <taxon>Viridiplantae</taxon>
        <taxon>Streptophyta</taxon>
        <taxon>Embryophyta</taxon>
        <taxon>Tracheophyta</taxon>
        <taxon>Spermatophyta</taxon>
        <taxon>Magnoliopsida</taxon>
        <taxon>eudicotyledons</taxon>
        <taxon>Gunneridae</taxon>
        <taxon>Pentapetalae</taxon>
        <taxon>rosids</taxon>
        <taxon>malvids</taxon>
        <taxon>Sapindales</taxon>
        <taxon>Anacardiaceae</taxon>
        <taxon>Pistacia</taxon>
    </lineage>
</organism>
<protein>
    <submittedName>
        <fullName evidence="1">Uncharacterized protein</fullName>
    </submittedName>
</protein>